<evidence type="ECO:0000256" key="1">
    <source>
        <dbReference type="ARBA" id="ARBA00008853"/>
    </source>
</evidence>
<dbReference type="PANTHER" id="PTHR10907:SF66">
    <property type="entry name" value="MIP34848P1-RELATED"/>
    <property type="match status" value="1"/>
</dbReference>
<dbReference type="PANTHER" id="PTHR10907">
    <property type="entry name" value="REGUCALCIN"/>
    <property type="match status" value="1"/>
</dbReference>
<keyword evidence="6" id="KW-1185">Reference proteome</keyword>
<comment type="caution">
    <text evidence="5">The sequence shown here is derived from an EMBL/GenBank/DDBJ whole genome shotgun (WGS) entry which is preliminary data.</text>
</comment>
<comment type="cofactor">
    <cofactor evidence="3">
        <name>Zn(2+)</name>
        <dbReference type="ChEBI" id="CHEBI:29105"/>
    </cofactor>
    <text evidence="3">Binds 1 divalent metal cation per subunit.</text>
</comment>
<evidence type="ECO:0000259" key="4">
    <source>
        <dbReference type="Pfam" id="PF08450"/>
    </source>
</evidence>
<dbReference type="InterPro" id="IPR005511">
    <property type="entry name" value="SMP-30"/>
</dbReference>
<dbReference type="GO" id="GO:0004341">
    <property type="term" value="F:gluconolactonase activity"/>
    <property type="evidence" value="ECO:0007669"/>
    <property type="project" value="TreeGrafter"/>
</dbReference>
<dbReference type="PRINTS" id="PR01790">
    <property type="entry name" value="SMP30FAMILY"/>
</dbReference>
<dbReference type="InterPro" id="IPR013658">
    <property type="entry name" value="SGL"/>
</dbReference>
<reference evidence="5 6" key="1">
    <citation type="submission" date="2015-12" db="EMBL/GenBank/DDBJ databases">
        <title>The genome of Folsomia candida.</title>
        <authorList>
            <person name="Faddeeva A."/>
            <person name="Derks M.F."/>
            <person name="Anvar Y."/>
            <person name="Smit S."/>
            <person name="Van Straalen N."/>
            <person name="Roelofs D."/>
        </authorList>
    </citation>
    <scope>NUCLEOTIDE SEQUENCE [LARGE SCALE GENOMIC DNA]</scope>
    <source>
        <strain evidence="5 6">VU population</strain>
        <tissue evidence="5">Whole body</tissue>
    </source>
</reference>
<evidence type="ECO:0000256" key="3">
    <source>
        <dbReference type="PIRSR" id="PIRSR605511-2"/>
    </source>
</evidence>
<protein>
    <submittedName>
        <fullName evidence="5">Regucalcin</fullName>
    </submittedName>
</protein>
<feature type="binding site" evidence="3">
    <location>
        <position position="112"/>
    </location>
    <ligand>
        <name>substrate</name>
    </ligand>
</feature>
<sequence>MSQAKVSIALGSIPCETGLAEGPHWDADREELFYVDVVHHSVFRYLPKEEECYKVEIDAEDISVVVPVARERNKYIVAAGRTVQLIDWDGLSTTPSEAKLLHTVDDELPTNRLNDGKCDAHGRLWAGSMGEFDVKTGKVRLKKGSLYSFEGVLPEVHFGQIDIANGLTWSPDNSVMYYIDSNSGRLDAYDFNLESGTLSNRRTAYNFRSAGTLGLADGMTIDTNGNVWVAMFGGQGVVQIDPRVGKQIGLVEMYANRVTSVTFGGTNLDTLYITTAGAFMPNDKLEDFGLGAGQLYQAVNVGARGLSGGVSYAGII</sequence>
<dbReference type="EMBL" id="LNIX01000001">
    <property type="protein sequence ID" value="OXA64445.1"/>
    <property type="molecule type" value="Genomic_DNA"/>
</dbReference>
<evidence type="ECO:0000256" key="2">
    <source>
        <dbReference type="PIRSR" id="PIRSR605511-1"/>
    </source>
</evidence>
<dbReference type="Gene3D" id="2.120.10.30">
    <property type="entry name" value="TolB, C-terminal domain"/>
    <property type="match status" value="1"/>
</dbReference>
<dbReference type="SUPFAM" id="SSF63829">
    <property type="entry name" value="Calcium-dependent phosphotriesterase"/>
    <property type="match status" value="1"/>
</dbReference>
<evidence type="ECO:0000313" key="5">
    <source>
        <dbReference type="EMBL" id="OXA64445.1"/>
    </source>
</evidence>
<dbReference type="AlphaFoldDB" id="A0A226F3S7"/>
<keyword evidence="3" id="KW-0479">Metal-binding</keyword>
<dbReference type="InterPro" id="IPR011042">
    <property type="entry name" value="6-blade_b-propeller_TolB-like"/>
</dbReference>
<gene>
    <name evidence="5" type="ORF">Fcan01_00506</name>
</gene>
<dbReference type="Proteomes" id="UP000198287">
    <property type="component" value="Unassembled WGS sequence"/>
</dbReference>
<dbReference type="OrthoDB" id="423498at2759"/>
<feature type="binding site" evidence="3">
    <location>
        <position position="114"/>
    </location>
    <ligand>
        <name>substrate</name>
    </ligand>
</feature>
<feature type="binding site" evidence="3">
    <location>
        <position position="133"/>
    </location>
    <ligand>
        <name>substrate</name>
    </ligand>
</feature>
<evidence type="ECO:0000313" key="6">
    <source>
        <dbReference type="Proteomes" id="UP000198287"/>
    </source>
</evidence>
<proteinExistence type="inferred from homology"/>
<feature type="active site" description="Proton donor/acceptor" evidence="2">
    <location>
        <position position="217"/>
    </location>
</feature>
<dbReference type="GO" id="GO:0005509">
    <property type="term" value="F:calcium ion binding"/>
    <property type="evidence" value="ECO:0007669"/>
    <property type="project" value="TreeGrafter"/>
</dbReference>
<dbReference type="GO" id="GO:0019853">
    <property type="term" value="P:L-ascorbic acid biosynthetic process"/>
    <property type="evidence" value="ECO:0007669"/>
    <property type="project" value="TreeGrafter"/>
</dbReference>
<dbReference type="Pfam" id="PF08450">
    <property type="entry name" value="SGL"/>
    <property type="match status" value="1"/>
</dbReference>
<feature type="domain" description="SMP-30/Gluconolactonase/LRE-like region" evidence="4">
    <location>
        <begin position="19"/>
        <end position="276"/>
    </location>
</feature>
<comment type="similarity">
    <text evidence="1">Belongs to the SMP-30/CGR1 family.</text>
</comment>
<feature type="binding site" evidence="3">
    <location>
        <position position="165"/>
    </location>
    <ligand>
        <name>a divalent metal cation</name>
        <dbReference type="ChEBI" id="CHEBI:60240"/>
    </ligand>
</feature>
<dbReference type="OMA" id="YHAVWGS"/>
<keyword evidence="3" id="KW-0862">Zinc</keyword>
<feature type="binding site" evidence="3">
    <location>
        <position position="21"/>
    </location>
    <ligand>
        <name>a divalent metal cation</name>
        <dbReference type="ChEBI" id="CHEBI:60240"/>
    </ligand>
</feature>
<organism evidence="5 6">
    <name type="scientific">Folsomia candida</name>
    <name type="common">Springtail</name>
    <dbReference type="NCBI Taxonomy" id="158441"/>
    <lineage>
        <taxon>Eukaryota</taxon>
        <taxon>Metazoa</taxon>
        <taxon>Ecdysozoa</taxon>
        <taxon>Arthropoda</taxon>
        <taxon>Hexapoda</taxon>
        <taxon>Collembola</taxon>
        <taxon>Entomobryomorpha</taxon>
        <taxon>Isotomoidea</taxon>
        <taxon>Isotomidae</taxon>
        <taxon>Proisotominae</taxon>
        <taxon>Folsomia</taxon>
    </lineage>
</organism>
<accession>A0A226F3S7</accession>
<name>A0A226F3S7_FOLCA</name>
<feature type="binding site" evidence="3">
    <location>
        <position position="217"/>
    </location>
    <ligand>
        <name>a divalent metal cation</name>
        <dbReference type="ChEBI" id="CHEBI:60240"/>
    </ligand>
</feature>